<dbReference type="InterPro" id="IPR009936">
    <property type="entry name" value="DUF1468"/>
</dbReference>
<proteinExistence type="predicted"/>
<sequence>MMQAALQHIRGRAELGMALFLLLLGAVVTIDAAQLPSSFAQRGPVGPAAVPFVVGVGLILTAFLLAVEVLRGRTADPEEGEDIDLSTGSDWRTVFMVVGVFLANTVLMEPLGWPISGALLFWGCAFAFGARRHIRNAVIGLVISFGTYFLFELVLGLSLPGGVLGGVL</sequence>
<comment type="caution">
    <text evidence="3">The sequence shown here is derived from an EMBL/GenBank/DDBJ whole genome shotgun (WGS) entry which is preliminary data.</text>
</comment>
<gene>
    <name evidence="3" type="ORF">AS031_05620</name>
</gene>
<name>A0A0V8IS19_9MICC</name>
<reference evidence="3 4" key="1">
    <citation type="journal article" date="2014" name="Arch. Microbiol.">
        <title>Arthrobacter enclensis sp. nov., isolated from sediment sample.</title>
        <authorList>
            <person name="Dastager S.G."/>
            <person name="Liu Q."/>
            <person name="Tang S.K."/>
            <person name="Krishnamurthi S."/>
            <person name="Lee J.C."/>
            <person name="Li W.J."/>
        </authorList>
    </citation>
    <scope>NUCLEOTIDE SEQUENCE [LARGE SCALE GENOMIC DNA]</scope>
    <source>
        <strain evidence="3 4">NIO-1008</strain>
    </source>
</reference>
<accession>A0A0V8IS19</accession>
<organism evidence="3 4">
    <name type="scientific">Pseudarthrobacter enclensis</name>
    <dbReference type="NCBI Taxonomy" id="993070"/>
    <lineage>
        <taxon>Bacteria</taxon>
        <taxon>Bacillati</taxon>
        <taxon>Actinomycetota</taxon>
        <taxon>Actinomycetes</taxon>
        <taxon>Micrococcales</taxon>
        <taxon>Micrococcaceae</taxon>
        <taxon>Pseudarthrobacter</taxon>
    </lineage>
</organism>
<evidence type="ECO:0000256" key="1">
    <source>
        <dbReference type="SAM" id="Phobius"/>
    </source>
</evidence>
<dbReference type="EMBL" id="LNQM01000002">
    <property type="protein sequence ID" value="KSU77560.1"/>
    <property type="molecule type" value="Genomic_DNA"/>
</dbReference>
<dbReference type="STRING" id="993070.AS031_05620"/>
<feature type="transmembrane region" description="Helical" evidence="1">
    <location>
        <begin position="137"/>
        <end position="159"/>
    </location>
</feature>
<feature type="transmembrane region" description="Helical" evidence="1">
    <location>
        <begin position="113"/>
        <end position="130"/>
    </location>
</feature>
<evidence type="ECO:0000259" key="2">
    <source>
        <dbReference type="Pfam" id="PF07331"/>
    </source>
</evidence>
<dbReference type="Proteomes" id="UP000053199">
    <property type="component" value="Unassembled WGS sequence"/>
</dbReference>
<evidence type="ECO:0000313" key="3">
    <source>
        <dbReference type="EMBL" id="KSU77560.1"/>
    </source>
</evidence>
<feature type="transmembrane region" description="Helical" evidence="1">
    <location>
        <begin position="48"/>
        <end position="70"/>
    </location>
</feature>
<protein>
    <recommendedName>
        <fullName evidence="2">DUF1468 domain-containing protein</fullName>
    </recommendedName>
</protein>
<dbReference type="OrthoDB" id="5119225at2"/>
<keyword evidence="1" id="KW-0472">Membrane</keyword>
<feature type="domain" description="DUF1468" evidence="2">
    <location>
        <begin position="17"/>
        <end position="160"/>
    </location>
</feature>
<keyword evidence="4" id="KW-1185">Reference proteome</keyword>
<keyword evidence="1" id="KW-0812">Transmembrane</keyword>
<dbReference type="RefSeq" id="WP_058267153.1">
    <property type="nucleotide sequence ID" value="NZ_FMAZ01000002.1"/>
</dbReference>
<dbReference type="Pfam" id="PF07331">
    <property type="entry name" value="TctB"/>
    <property type="match status" value="1"/>
</dbReference>
<dbReference type="AlphaFoldDB" id="A0A0V8IS19"/>
<evidence type="ECO:0000313" key="4">
    <source>
        <dbReference type="Proteomes" id="UP000053199"/>
    </source>
</evidence>
<feature type="transmembrane region" description="Helical" evidence="1">
    <location>
        <begin position="91"/>
        <end position="107"/>
    </location>
</feature>
<keyword evidence="1" id="KW-1133">Transmembrane helix</keyword>